<reference evidence="3" key="1">
    <citation type="journal article" date="2019" name="Int. J. Syst. Evol. Microbiol.">
        <title>The Global Catalogue of Microorganisms (GCM) 10K type strain sequencing project: providing services to taxonomists for standard genome sequencing and annotation.</title>
        <authorList>
            <consortium name="The Broad Institute Genomics Platform"/>
            <consortium name="The Broad Institute Genome Sequencing Center for Infectious Disease"/>
            <person name="Wu L."/>
            <person name="Ma J."/>
        </authorList>
    </citation>
    <scope>NUCLEOTIDE SEQUENCE [LARGE SCALE GENOMIC DNA]</scope>
    <source>
        <strain evidence="3">CGMCC 1.15790</strain>
    </source>
</reference>
<organism evidence="2 3">
    <name type="scientific">Aliibacillus thermotolerans</name>
    <dbReference type="NCBI Taxonomy" id="1834418"/>
    <lineage>
        <taxon>Bacteria</taxon>
        <taxon>Bacillati</taxon>
        <taxon>Bacillota</taxon>
        <taxon>Bacilli</taxon>
        <taxon>Bacillales</taxon>
        <taxon>Bacillaceae</taxon>
        <taxon>Aliibacillus</taxon>
    </lineage>
</organism>
<dbReference type="InterPro" id="IPR013216">
    <property type="entry name" value="Methyltransf_11"/>
</dbReference>
<dbReference type="CDD" id="cd02440">
    <property type="entry name" value="AdoMet_MTases"/>
    <property type="match status" value="1"/>
</dbReference>
<keyword evidence="3" id="KW-1185">Reference proteome</keyword>
<dbReference type="Pfam" id="PF08241">
    <property type="entry name" value="Methyltransf_11"/>
    <property type="match status" value="1"/>
</dbReference>
<proteinExistence type="predicted"/>
<evidence type="ECO:0000259" key="1">
    <source>
        <dbReference type="Pfam" id="PF08241"/>
    </source>
</evidence>
<gene>
    <name evidence="2" type="ORF">ACFPTR_07060</name>
</gene>
<accession>A0ABW0U5E3</accession>
<dbReference type="SUPFAM" id="SSF53335">
    <property type="entry name" value="S-adenosyl-L-methionine-dependent methyltransferases"/>
    <property type="match status" value="1"/>
</dbReference>
<dbReference type="EMBL" id="JBHSPF010000024">
    <property type="protein sequence ID" value="MFC5628656.1"/>
    <property type="molecule type" value="Genomic_DNA"/>
</dbReference>
<feature type="domain" description="Methyltransferase type 11" evidence="1">
    <location>
        <begin position="1"/>
        <end position="92"/>
    </location>
</feature>
<name>A0ABW0U5E3_9BACI</name>
<sequence>MGCGTGIYSYWLYEQGLDVVGIDISKNMLDVAKKKKDTKNITFLQGDISNLPFANETFDLVISNIVLEFTHNPQVIVKEALRVVKKGGRLVIGFIGKESTWGKMYHEKGKNDPTSVFAHAKFFNTDEIAQLNETPPIQFNYGLYVAMDEFTTIEAARELEKDRTKTSSDQDAGYIVAKWQKI</sequence>
<comment type="caution">
    <text evidence="2">The sequence shown here is derived from an EMBL/GenBank/DDBJ whole genome shotgun (WGS) entry which is preliminary data.</text>
</comment>
<dbReference type="RefSeq" id="WP_270897848.1">
    <property type="nucleotide sequence ID" value="NZ_JBHSPF010000024.1"/>
</dbReference>
<dbReference type="Proteomes" id="UP001596143">
    <property type="component" value="Unassembled WGS sequence"/>
</dbReference>
<evidence type="ECO:0000313" key="2">
    <source>
        <dbReference type="EMBL" id="MFC5628656.1"/>
    </source>
</evidence>
<evidence type="ECO:0000313" key="3">
    <source>
        <dbReference type="Proteomes" id="UP001596143"/>
    </source>
</evidence>
<keyword evidence="2" id="KW-0489">Methyltransferase</keyword>
<dbReference type="GO" id="GO:0008168">
    <property type="term" value="F:methyltransferase activity"/>
    <property type="evidence" value="ECO:0007669"/>
    <property type="project" value="UniProtKB-KW"/>
</dbReference>
<protein>
    <submittedName>
        <fullName evidence="2">Class I SAM-dependent methyltransferase</fullName>
    </submittedName>
</protein>
<dbReference type="Gene3D" id="3.40.50.150">
    <property type="entry name" value="Vaccinia Virus protein VP39"/>
    <property type="match status" value="1"/>
</dbReference>
<dbReference type="InterPro" id="IPR029063">
    <property type="entry name" value="SAM-dependent_MTases_sf"/>
</dbReference>
<dbReference type="GO" id="GO:0032259">
    <property type="term" value="P:methylation"/>
    <property type="evidence" value="ECO:0007669"/>
    <property type="project" value="UniProtKB-KW"/>
</dbReference>
<keyword evidence="2" id="KW-0808">Transferase</keyword>
<dbReference type="PANTHER" id="PTHR43591">
    <property type="entry name" value="METHYLTRANSFERASE"/>
    <property type="match status" value="1"/>
</dbReference>